<sequence length="190" mass="21647">MMNPLEEAILIEILVRLPIKSITRLARCTCICKLWCALIKSPDIAMQKLARIASVVLVKKFVKDVNKTVLSFHSCDEDKESLRILVPDLKESMTLERYWMDLVGTCNGIVCVSDIVCMSDMYFDIYLCNPVIHDFLKLLSCPLIYPDHCSPNNSSVTLERLAFGIDQSYTILNYKVPDRDPGEIARQINK</sequence>
<organism evidence="2 3">
    <name type="scientific">Cinchona calisaya</name>
    <dbReference type="NCBI Taxonomy" id="153742"/>
    <lineage>
        <taxon>Eukaryota</taxon>
        <taxon>Viridiplantae</taxon>
        <taxon>Streptophyta</taxon>
        <taxon>Embryophyta</taxon>
        <taxon>Tracheophyta</taxon>
        <taxon>Spermatophyta</taxon>
        <taxon>Magnoliopsida</taxon>
        <taxon>eudicotyledons</taxon>
        <taxon>Gunneridae</taxon>
        <taxon>Pentapetalae</taxon>
        <taxon>asterids</taxon>
        <taxon>lamiids</taxon>
        <taxon>Gentianales</taxon>
        <taxon>Rubiaceae</taxon>
        <taxon>Cinchonoideae</taxon>
        <taxon>Cinchoneae</taxon>
        <taxon>Cinchona</taxon>
    </lineage>
</organism>
<keyword evidence="3" id="KW-1185">Reference proteome</keyword>
<reference evidence="2 3" key="1">
    <citation type="submission" date="2024-11" db="EMBL/GenBank/DDBJ databases">
        <title>A near-complete genome assembly of Cinchona calisaya.</title>
        <authorList>
            <person name="Lian D.C."/>
            <person name="Zhao X.W."/>
            <person name="Wei L."/>
        </authorList>
    </citation>
    <scope>NUCLEOTIDE SEQUENCE [LARGE SCALE GENOMIC DNA]</scope>
    <source>
        <tissue evidence="2">Nenye</tissue>
    </source>
</reference>
<comment type="caution">
    <text evidence="2">The sequence shown here is derived from an EMBL/GenBank/DDBJ whole genome shotgun (WGS) entry which is preliminary data.</text>
</comment>
<dbReference type="Gene3D" id="1.20.1280.50">
    <property type="match status" value="1"/>
</dbReference>
<evidence type="ECO:0000259" key="1">
    <source>
        <dbReference type="Pfam" id="PF00646"/>
    </source>
</evidence>
<dbReference type="InterPro" id="IPR050796">
    <property type="entry name" value="SCF_F-box_component"/>
</dbReference>
<dbReference type="PANTHER" id="PTHR31672:SF13">
    <property type="entry name" value="F-BOX PROTEIN CPR30-LIKE"/>
    <property type="match status" value="1"/>
</dbReference>
<dbReference type="PANTHER" id="PTHR31672">
    <property type="entry name" value="BNACNNG10540D PROTEIN"/>
    <property type="match status" value="1"/>
</dbReference>
<dbReference type="InterPro" id="IPR036047">
    <property type="entry name" value="F-box-like_dom_sf"/>
</dbReference>
<dbReference type="Proteomes" id="UP001630127">
    <property type="component" value="Unassembled WGS sequence"/>
</dbReference>
<feature type="domain" description="F-box" evidence="1">
    <location>
        <begin position="9"/>
        <end position="43"/>
    </location>
</feature>
<proteinExistence type="predicted"/>
<dbReference type="AlphaFoldDB" id="A0ABD2Z8N9"/>
<dbReference type="InterPro" id="IPR001810">
    <property type="entry name" value="F-box_dom"/>
</dbReference>
<dbReference type="EMBL" id="JBJUIK010000010">
    <property type="protein sequence ID" value="KAL3515847.1"/>
    <property type="molecule type" value="Genomic_DNA"/>
</dbReference>
<evidence type="ECO:0000313" key="3">
    <source>
        <dbReference type="Proteomes" id="UP001630127"/>
    </source>
</evidence>
<gene>
    <name evidence="2" type="ORF">ACH5RR_022749</name>
</gene>
<dbReference type="SUPFAM" id="SSF81383">
    <property type="entry name" value="F-box domain"/>
    <property type="match status" value="1"/>
</dbReference>
<name>A0ABD2Z8N9_9GENT</name>
<evidence type="ECO:0000313" key="2">
    <source>
        <dbReference type="EMBL" id="KAL3515847.1"/>
    </source>
</evidence>
<accession>A0ABD2Z8N9</accession>
<dbReference type="Pfam" id="PF00646">
    <property type="entry name" value="F-box"/>
    <property type="match status" value="1"/>
</dbReference>
<protein>
    <recommendedName>
        <fullName evidence="1">F-box domain-containing protein</fullName>
    </recommendedName>
</protein>